<sequence length="81" mass="9053">MSKEEIEKQHRLLLLLTSCSLDHSALALGQLASGAPFREATANRTPNGLCLAWTRSENDMSGSKRRMRICANLYVTYALDR</sequence>
<dbReference type="GeneID" id="69022598"/>
<evidence type="ECO:0000313" key="1">
    <source>
        <dbReference type="EMBL" id="KAF3800116.1"/>
    </source>
</evidence>
<accession>A0A8H4CAE4</accession>
<evidence type="ECO:0000313" key="2">
    <source>
        <dbReference type="Proteomes" id="UP000613401"/>
    </source>
</evidence>
<reference evidence="1" key="2">
    <citation type="submission" date="2020-03" db="EMBL/GenBank/DDBJ databases">
        <authorList>
            <person name="Fu F.-F."/>
            <person name="Chen J."/>
        </authorList>
    </citation>
    <scope>NUCLEOTIDE SEQUENCE</scope>
    <source>
        <strain evidence="1">Lc1</strain>
    </source>
</reference>
<dbReference type="RefSeq" id="XP_045259276.1">
    <property type="nucleotide sequence ID" value="XM_045415278.1"/>
</dbReference>
<proteinExistence type="predicted"/>
<keyword evidence="2" id="KW-1185">Reference proteome</keyword>
<reference evidence="1" key="1">
    <citation type="journal article" date="2020" name="Phytopathology">
        <title>Genome sequence and comparative analysis of Colletotrichum gloeosporioides isolated from Liriodendron leaves.</title>
        <authorList>
            <person name="Fu F.F."/>
            <person name="Hao Z."/>
            <person name="Wang P."/>
            <person name="Lu Y."/>
            <person name="Xue L.J."/>
            <person name="Wei G."/>
            <person name="Tian Y."/>
            <person name="Baishi H."/>
            <person name="Xu H."/>
            <person name="Shi J."/>
            <person name="Cheng T."/>
            <person name="Wang G."/>
            <person name="Yi Y."/>
            <person name="Chen J."/>
        </authorList>
    </citation>
    <scope>NUCLEOTIDE SEQUENCE</scope>
    <source>
        <strain evidence="1">Lc1</strain>
    </source>
</reference>
<gene>
    <name evidence="1" type="ORF">GCG54_00015495</name>
</gene>
<dbReference type="EMBL" id="WVTB01000079">
    <property type="protein sequence ID" value="KAF3800116.1"/>
    <property type="molecule type" value="Genomic_DNA"/>
</dbReference>
<dbReference type="Proteomes" id="UP000613401">
    <property type="component" value="Unassembled WGS sequence"/>
</dbReference>
<protein>
    <submittedName>
        <fullName evidence="1">Uncharacterized protein</fullName>
    </submittedName>
</protein>
<comment type="caution">
    <text evidence="1">The sequence shown here is derived from an EMBL/GenBank/DDBJ whole genome shotgun (WGS) entry which is preliminary data.</text>
</comment>
<name>A0A8H4CAE4_COLGL</name>
<dbReference type="AlphaFoldDB" id="A0A8H4CAE4"/>
<organism evidence="1 2">
    <name type="scientific">Colletotrichum gloeosporioides</name>
    <name type="common">Anthracnose fungus</name>
    <name type="synonym">Glomerella cingulata</name>
    <dbReference type="NCBI Taxonomy" id="474922"/>
    <lineage>
        <taxon>Eukaryota</taxon>
        <taxon>Fungi</taxon>
        <taxon>Dikarya</taxon>
        <taxon>Ascomycota</taxon>
        <taxon>Pezizomycotina</taxon>
        <taxon>Sordariomycetes</taxon>
        <taxon>Hypocreomycetidae</taxon>
        <taxon>Glomerellales</taxon>
        <taxon>Glomerellaceae</taxon>
        <taxon>Colletotrichum</taxon>
        <taxon>Colletotrichum gloeosporioides species complex</taxon>
    </lineage>
</organism>